<protein>
    <submittedName>
        <fullName evidence="1">Armadillo/beta-catenin repeat family protein</fullName>
    </submittedName>
</protein>
<proteinExistence type="predicted"/>
<organism evidence="1">
    <name type="scientific">Arundo donax</name>
    <name type="common">Giant reed</name>
    <name type="synonym">Donax arundinaceus</name>
    <dbReference type="NCBI Taxonomy" id="35708"/>
    <lineage>
        <taxon>Eukaryota</taxon>
        <taxon>Viridiplantae</taxon>
        <taxon>Streptophyta</taxon>
        <taxon>Embryophyta</taxon>
        <taxon>Tracheophyta</taxon>
        <taxon>Spermatophyta</taxon>
        <taxon>Magnoliopsida</taxon>
        <taxon>Liliopsida</taxon>
        <taxon>Poales</taxon>
        <taxon>Poaceae</taxon>
        <taxon>PACMAD clade</taxon>
        <taxon>Arundinoideae</taxon>
        <taxon>Arundineae</taxon>
        <taxon>Arundo</taxon>
    </lineage>
</organism>
<dbReference type="EMBL" id="GBRH01184354">
    <property type="protein sequence ID" value="JAE13542.1"/>
    <property type="molecule type" value="Transcribed_RNA"/>
</dbReference>
<dbReference type="AlphaFoldDB" id="A0A0A9FMF7"/>
<evidence type="ECO:0000313" key="1">
    <source>
        <dbReference type="EMBL" id="JAE13542.1"/>
    </source>
</evidence>
<accession>A0A0A9FMF7</accession>
<reference evidence="1" key="1">
    <citation type="submission" date="2014-09" db="EMBL/GenBank/DDBJ databases">
        <authorList>
            <person name="Magalhaes I.L.F."/>
            <person name="Oliveira U."/>
            <person name="Santos F.R."/>
            <person name="Vidigal T.H.D.A."/>
            <person name="Brescovit A.D."/>
            <person name="Santos A.J."/>
        </authorList>
    </citation>
    <scope>NUCLEOTIDE SEQUENCE</scope>
    <source>
        <tissue evidence="1">Shoot tissue taken approximately 20 cm above the soil surface</tissue>
    </source>
</reference>
<sequence>MLINVLLNTAGLLSELQLHVESIDMANGDNGNTWRHALLVSN</sequence>
<name>A0A0A9FMF7_ARUDO</name>
<reference evidence="1" key="2">
    <citation type="journal article" date="2015" name="Data Brief">
        <title>Shoot transcriptome of the giant reed, Arundo donax.</title>
        <authorList>
            <person name="Barrero R.A."/>
            <person name="Guerrero F.D."/>
            <person name="Moolhuijzen P."/>
            <person name="Goolsby J.A."/>
            <person name="Tidwell J."/>
            <person name="Bellgard S.E."/>
            <person name="Bellgard M.I."/>
        </authorList>
    </citation>
    <scope>NUCLEOTIDE SEQUENCE</scope>
    <source>
        <tissue evidence="1">Shoot tissue taken approximately 20 cm above the soil surface</tissue>
    </source>
</reference>